<keyword evidence="3" id="KW-1185">Reference proteome</keyword>
<organism evidence="2 3">
    <name type="scientific">Zizania palustris</name>
    <name type="common">Northern wild rice</name>
    <dbReference type="NCBI Taxonomy" id="103762"/>
    <lineage>
        <taxon>Eukaryota</taxon>
        <taxon>Viridiplantae</taxon>
        <taxon>Streptophyta</taxon>
        <taxon>Embryophyta</taxon>
        <taxon>Tracheophyta</taxon>
        <taxon>Spermatophyta</taxon>
        <taxon>Magnoliopsida</taxon>
        <taxon>Liliopsida</taxon>
        <taxon>Poales</taxon>
        <taxon>Poaceae</taxon>
        <taxon>BOP clade</taxon>
        <taxon>Oryzoideae</taxon>
        <taxon>Oryzeae</taxon>
        <taxon>Zizaniinae</taxon>
        <taxon>Zizania</taxon>
    </lineage>
</organism>
<protein>
    <submittedName>
        <fullName evidence="2">Uncharacterized protein</fullName>
    </submittedName>
</protein>
<gene>
    <name evidence="2" type="ORF">GUJ93_ZPchr0012g22127</name>
</gene>
<name>A0A8J5WLM3_ZIZPA</name>
<evidence type="ECO:0000313" key="3">
    <source>
        <dbReference type="Proteomes" id="UP000729402"/>
    </source>
</evidence>
<accession>A0A8J5WLM3</accession>
<feature type="region of interest" description="Disordered" evidence="1">
    <location>
        <begin position="1"/>
        <end position="29"/>
    </location>
</feature>
<reference evidence="2" key="1">
    <citation type="journal article" date="2021" name="bioRxiv">
        <title>Whole Genome Assembly and Annotation of Northern Wild Rice, Zizania palustris L., Supports a Whole Genome Duplication in the Zizania Genus.</title>
        <authorList>
            <person name="Haas M."/>
            <person name="Kono T."/>
            <person name="Macchietto M."/>
            <person name="Millas R."/>
            <person name="McGilp L."/>
            <person name="Shao M."/>
            <person name="Duquette J."/>
            <person name="Hirsch C.N."/>
            <person name="Kimball J."/>
        </authorList>
    </citation>
    <scope>NUCLEOTIDE SEQUENCE</scope>
    <source>
        <tissue evidence="2">Fresh leaf tissue</tissue>
    </source>
</reference>
<evidence type="ECO:0000313" key="2">
    <source>
        <dbReference type="EMBL" id="KAG8091906.1"/>
    </source>
</evidence>
<reference evidence="2" key="2">
    <citation type="submission" date="2021-02" db="EMBL/GenBank/DDBJ databases">
        <authorList>
            <person name="Kimball J.A."/>
            <person name="Haas M.W."/>
            <person name="Macchietto M."/>
            <person name="Kono T."/>
            <person name="Duquette J."/>
            <person name="Shao M."/>
        </authorList>
    </citation>
    <scope>NUCLEOTIDE SEQUENCE</scope>
    <source>
        <tissue evidence="2">Fresh leaf tissue</tissue>
    </source>
</reference>
<dbReference type="AlphaFoldDB" id="A0A8J5WLM3"/>
<proteinExistence type="predicted"/>
<dbReference type="Proteomes" id="UP000729402">
    <property type="component" value="Unassembled WGS sequence"/>
</dbReference>
<sequence>MASPCEDGGPEKVSAARQRQRTVRSSQGRSAWYARIHKTGHGSCGGLRGWGYLEKLEGGLCPPPLLVLRRSGLPVRLRHFHEQVVRAPYTGREKRAARLPTGAAPVHAAGRRPVQRQRCTPSVRATGRRKLSVAEGECD</sequence>
<evidence type="ECO:0000256" key="1">
    <source>
        <dbReference type="SAM" id="MobiDB-lite"/>
    </source>
</evidence>
<comment type="caution">
    <text evidence="2">The sequence shown here is derived from an EMBL/GenBank/DDBJ whole genome shotgun (WGS) entry which is preliminary data.</text>
</comment>
<feature type="region of interest" description="Disordered" evidence="1">
    <location>
        <begin position="91"/>
        <end position="139"/>
    </location>
</feature>
<dbReference type="EMBL" id="JAAALK010000080">
    <property type="protein sequence ID" value="KAG8091906.1"/>
    <property type="molecule type" value="Genomic_DNA"/>
</dbReference>